<proteinExistence type="predicted"/>
<organism evidence="3 4">
    <name type="scientific">Acrasis kona</name>
    <dbReference type="NCBI Taxonomy" id="1008807"/>
    <lineage>
        <taxon>Eukaryota</taxon>
        <taxon>Discoba</taxon>
        <taxon>Heterolobosea</taxon>
        <taxon>Tetramitia</taxon>
        <taxon>Eutetramitia</taxon>
        <taxon>Acrasidae</taxon>
        <taxon>Acrasis</taxon>
    </lineage>
</organism>
<dbReference type="Proteomes" id="UP001431209">
    <property type="component" value="Unassembled WGS sequence"/>
</dbReference>
<evidence type="ECO:0000313" key="3">
    <source>
        <dbReference type="EMBL" id="KAL0479082.1"/>
    </source>
</evidence>
<gene>
    <name evidence="3" type="ORF">AKO1_007906</name>
</gene>
<accession>A0AAW2YPG1</accession>
<feature type="compositionally biased region" description="Low complexity" evidence="2">
    <location>
        <begin position="305"/>
        <end position="317"/>
    </location>
</feature>
<evidence type="ECO:0000256" key="2">
    <source>
        <dbReference type="SAM" id="MobiDB-lite"/>
    </source>
</evidence>
<protein>
    <submittedName>
        <fullName evidence="3">Uncharacterized protein</fullName>
    </submittedName>
</protein>
<feature type="coiled-coil region" evidence="1">
    <location>
        <begin position="63"/>
        <end position="219"/>
    </location>
</feature>
<evidence type="ECO:0000313" key="4">
    <source>
        <dbReference type="Proteomes" id="UP001431209"/>
    </source>
</evidence>
<dbReference type="EMBL" id="JAOPGA020000496">
    <property type="protein sequence ID" value="KAL0479082.1"/>
    <property type="molecule type" value="Genomic_DNA"/>
</dbReference>
<reference evidence="3 4" key="1">
    <citation type="submission" date="2024-03" db="EMBL/GenBank/DDBJ databases">
        <title>The Acrasis kona genome and developmental transcriptomes reveal deep origins of eukaryotic multicellular pathways.</title>
        <authorList>
            <person name="Sheikh S."/>
            <person name="Fu C.-J."/>
            <person name="Brown M.W."/>
            <person name="Baldauf S.L."/>
        </authorList>
    </citation>
    <scope>NUCLEOTIDE SEQUENCE [LARGE SCALE GENOMIC DNA]</scope>
    <source>
        <strain evidence="3 4">ATCC MYA-3509</strain>
    </source>
</reference>
<feature type="region of interest" description="Disordered" evidence="2">
    <location>
        <begin position="293"/>
        <end position="317"/>
    </location>
</feature>
<name>A0AAW2YPG1_9EUKA</name>
<keyword evidence="4" id="KW-1185">Reference proteome</keyword>
<comment type="caution">
    <text evidence="3">The sequence shown here is derived from an EMBL/GenBank/DDBJ whole genome shotgun (WGS) entry which is preliminary data.</text>
</comment>
<keyword evidence="1" id="KW-0175">Coiled coil</keyword>
<dbReference type="AlphaFoldDB" id="A0AAW2YPG1"/>
<evidence type="ECO:0000256" key="1">
    <source>
        <dbReference type="SAM" id="Coils"/>
    </source>
</evidence>
<sequence>MELSKANETIQRLSDDLFKLESSFNEYKSAHEQIYKEEQSSTAQLRNKMFTSKEKVSTLTKEKESLVAHAEQVQVKLAEANEKLSTLQKNHSELVKHRDRLKAQLLDSTNKSQQSNEEWNKLVNTATTLKESLRIAQEEASRKNKLASQYKSEKEQDAEKIKTLENDLSKCRDSDDKTKKLKSELQRKDQLVQDLKTRIASMEAEISQIKDNHNAASNQYKNKIVAMRSELSARLTAQFSAQTKIVEDSNQKLTKEVKDLEIKLESKDTQIKKQKIIINEMEMELEKAKSDMTSLQNTMRDSYRRTTTSSTVNTESTKCSVERMDSDLIIESEPGVSMTILTHLTQSEYDDIMKTLPK</sequence>